<dbReference type="InterPro" id="IPR023346">
    <property type="entry name" value="Lysozyme-like_dom_sf"/>
</dbReference>
<sequence>MFDDFGFDFGLGGDFGGAFDMPGLGGGAGIFAPPAAQPAEAPTLVADASGTAVPQAAQQPVASPSPNDAAPAPPKLDDGPNNPVDNPNASMGDLVAASQKRLGLQPQQQKPSAAPPADQAPMAALPKSTTPPAAAVPPPDQAPTYQPPASGDNSKPSASNLQTSSNDTSSSASRQPMGLVASPGRNPNLTGVDPRLQDIVSNGASYLPDGYSVKVNEGYNPNGHAPNSQHHIEGSGALDIQIFGPDGKPIPNRGTDESGLYTRLAQGAYTYQRSAYPDLNGKFAWGGAFETSAGSGTPDLMHFDLGGERGRFSDNLLSKLGPLSGETRQASSAPQSDYDGYLGTLTSKYNLPEGYLSRTATLESHGNPNDVSDTGAAGVFQFTKGTAKEMGVQNRFDPYQSADGAARYAVQNQTALTQSLGRAPIGGELYLAHQQGAAGAAALLKNPDANVVDALAPAYGGSRAGARQAVLVNGGNTNMTAGEFASKWTSAYDGAKPTYALASSSSGPKTDQDYRDMYPNAPGLNSANAKVVYVDGSGKESDSPTLAWWMGGKKTPGLAQKIAQATDAFAKTAYKQRGRGQAPKMNPAKAPVISDDKKRIAEAATEPLPMNWQG</sequence>
<protein>
    <recommendedName>
        <fullName evidence="3">Transglycosylase SLT domain-containing protein</fullName>
    </recommendedName>
</protein>
<feature type="compositionally biased region" description="Low complexity" evidence="2">
    <location>
        <begin position="32"/>
        <end position="42"/>
    </location>
</feature>
<proteinExistence type="inferred from homology"/>
<dbReference type="SUPFAM" id="SSF53955">
    <property type="entry name" value="Lysozyme-like"/>
    <property type="match status" value="1"/>
</dbReference>
<comment type="similarity">
    <text evidence="1">Belongs to the virb1 family.</text>
</comment>
<dbReference type="EMBL" id="AP023095">
    <property type="protein sequence ID" value="BCE56427.1"/>
    <property type="molecule type" value="Genomic_DNA"/>
</dbReference>
<evidence type="ECO:0000313" key="4">
    <source>
        <dbReference type="EMBL" id="BCE56427.1"/>
    </source>
</evidence>
<accession>A0A809ZY16</accession>
<feature type="compositionally biased region" description="Low complexity" evidence="2">
    <location>
        <begin position="52"/>
        <end position="70"/>
    </location>
</feature>
<name>A0A809ZY16_9BRAD</name>
<feature type="compositionally biased region" description="Low complexity" evidence="2">
    <location>
        <begin position="159"/>
        <end position="173"/>
    </location>
</feature>
<feature type="domain" description="Transglycosylase SLT" evidence="3">
    <location>
        <begin position="346"/>
        <end position="413"/>
    </location>
</feature>
<feature type="region of interest" description="Disordered" evidence="2">
    <location>
        <begin position="575"/>
        <end position="596"/>
    </location>
</feature>
<dbReference type="Pfam" id="PF01464">
    <property type="entry name" value="SLT"/>
    <property type="match status" value="1"/>
</dbReference>
<dbReference type="Gene3D" id="1.10.530.10">
    <property type="match status" value="1"/>
</dbReference>
<reference evidence="4" key="1">
    <citation type="submission" date="2020-05" db="EMBL/GenBank/DDBJ databases">
        <title>Complete genome sequence of Bradyrhizobium diazoefficiens XF5 isolated from soybean nodule.</title>
        <authorList>
            <person name="Noda R."/>
            <person name="Kakizaki K."/>
            <person name="Minamisawa K."/>
        </authorList>
    </citation>
    <scope>NUCLEOTIDE SEQUENCE</scope>
    <source>
        <strain evidence="4">XF5</strain>
    </source>
</reference>
<evidence type="ECO:0000256" key="1">
    <source>
        <dbReference type="ARBA" id="ARBA00009387"/>
    </source>
</evidence>
<evidence type="ECO:0000259" key="3">
    <source>
        <dbReference type="Pfam" id="PF01464"/>
    </source>
</evidence>
<dbReference type="AlphaFoldDB" id="A0A809ZY16"/>
<dbReference type="RefSeq" id="WP_183117541.1">
    <property type="nucleotide sequence ID" value="NZ_AP022638.1"/>
</dbReference>
<evidence type="ECO:0000256" key="2">
    <source>
        <dbReference type="SAM" id="MobiDB-lite"/>
    </source>
</evidence>
<feature type="compositionally biased region" description="Low complexity" evidence="2">
    <location>
        <begin position="79"/>
        <end position="88"/>
    </location>
</feature>
<feature type="region of interest" description="Disordered" evidence="2">
    <location>
        <begin position="32"/>
        <end position="195"/>
    </location>
</feature>
<organism evidence="4">
    <name type="scientific">Bradyrhizobium diazoefficiens</name>
    <dbReference type="NCBI Taxonomy" id="1355477"/>
    <lineage>
        <taxon>Bacteria</taxon>
        <taxon>Pseudomonadati</taxon>
        <taxon>Pseudomonadota</taxon>
        <taxon>Alphaproteobacteria</taxon>
        <taxon>Hyphomicrobiales</taxon>
        <taxon>Nitrobacteraceae</taxon>
        <taxon>Bradyrhizobium</taxon>
    </lineage>
</organism>
<dbReference type="InterPro" id="IPR008258">
    <property type="entry name" value="Transglycosylase_SLT_dom_1"/>
</dbReference>
<feature type="compositionally biased region" description="Low complexity" evidence="2">
    <location>
        <begin position="105"/>
        <end position="133"/>
    </location>
</feature>
<gene>
    <name evidence="4" type="ORF">XF5B_39390</name>
</gene>